<sequence>MRKLPPLAALRALEAAGRHLSFKRAAEELAVTPTAISHQIRLLEATLGQTLFERRARRVALTPAGQKLYPTLRDSFDAMAQAVAAVRVQDAGRAVTLTATLALTSMWLVPRVAAFRARFPDIGLRLLASDDVVDLGTGAADIAVRYGKGPYPGCRSELLLQGRFAPVCSPGLGLRTADDLARHALIHFEWRHMSEHTPLWPNWFAAAGRPYSNAGGEIVFSDETHAVQAAAAGQGVVLASLALVANAIASGLLAAPFGPVLDGAGFHVVTPDHLAGDAKVTAVREWLVGEAAAVAGTITTPVA</sequence>
<evidence type="ECO:0000256" key="2">
    <source>
        <dbReference type="ARBA" id="ARBA00023015"/>
    </source>
</evidence>
<keyword evidence="2" id="KW-0805">Transcription regulation</keyword>
<dbReference type="InterPro" id="IPR036390">
    <property type="entry name" value="WH_DNA-bd_sf"/>
</dbReference>
<keyword evidence="4" id="KW-0804">Transcription</keyword>
<dbReference type="InterPro" id="IPR058163">
    <property type="entry name" value="LysR-type_TF_proteobact-type"/>
</dbReference>
<evidence type="ECO:0000259" key="5">
    <source>
        <dbReference type="PROSITE" id="PS50931"/>
    </source>
</evidence>
<dbReference type="InterPro" id="IPR000847">
    <property type="entry name" value="LysR_HTH_N"/>
</dbReference>
<dbReference type="Proteomes" id="UP000298781">
    <property type="component" value="Chromosome"/>
</dbReference>
<dbReference type="KEGG" id="pstg:E8M01_24570"/>
<keyword evidence="7" id="KW-1185">Reference proteome</keyword>
<dbReference type="Gene3D" id="1.10.10.10">
    <property type="entry name" value="Winged helix-like DNA-binding domain superfamily/Winged helix DNA-binding domain"/>
    <property type="match status" value="1"/>
</dbReference>
<dbReference type="Gene3D" id="3.40.190.10">
    <property type="entry name" value="Periplasmic binding protein-like II"/>
    <property type="match status" value="2"/>
</dbReference>
<dbReference type="AlphaFoldDB" id="A0A4D7B9D2"/>
<organism evidence="6 7">
    <name type="scientific">Phreatobacter stygius</name>
    <dbReference type="NCBI Taxonomy" id="1940610"/>
    <lineage>
        <taxon>Bacteria</taxon>
        <taxon>Pseudomonadati</taxon>
        <taxon>Pseudomonadota</taxon>
        <taxon>Alphaproteobacteria</taxon>
        <taxon>Hyphomicrobiales</taxon>
        <taxon>Phreatobacteraceae</taxon>
        <taxon>Phreatobacter</taxon>
    </lineage>
</organism>
<dbReference type="FunFam" id="1.10.10.10:FF:000038">
    <property type="entry name" value="Glycine cleavage system transcriptional activator"/>
    <property type="match status" value="1"/>
</dbReference>
<dbReference type="GO" id="GO:0003700">
    <property type="term" value="F:DNA-binding transcription factor activity"/>
    <property type="evidence" value="ECO:0007669"/>
    <property type="project" value="InterPro"/>
</dbReference>
<name>A0A4D7B9D2_9HYPH</name>
<evidence type="ECO:0000313" key="7">
    <source>
        <dbReference type="Proteomes" id="UP000298781"/>
    </source>
</evidence>
<dbReference type="CDD" id="cd08432">
    <property type="entry name" value="PBP2_GcdR_TrpI_HvrB_AmpR_like"/>
    <property type="match status" value="1"/>
</dbReference>
<accession>A0A4D7B9D2</accession>
<proteinExistence type="inferred from homology"/>
<evidence type="ECO:0000256" key="4">
    <source>
        <dbReference type="ARBA" id="ARBA00023163"/>
    </source>
</evidence>
<dbReference type="Pfam" id="PF03466">
    <property type="entry name" value="LysR_substrate"/>
    <property type="match status" value="1"/>
</dbReference>
<dbReference type="Pfam" id="PF00126">
    <property type="entry name" value="HTH_1"/>
    <property type="match status" value="1"/>
</dbReference>
<evidence type="ECO:0000256" key="1">
    <source>
        <dbReference type="ARBA" id="ARBA00009437"/>
    </source>
</evidence>
<dbReference type="RefSeq" id="WP_136962567.1">
    <property type="nucleotide sequence ID" value="NZ_CP039690.1"/>
</dbReference>
<evidence type="ECO:0000313" key="6">
    <source>
        <dbReference type="EMBL" id="QCI67130.1"/>
    </source>
</evidence>
<dbReference type="PROSITE" id="PS50931">
    <property type="entry name" value="HTH_LYSR"/>
    <property type="match status" value="1"/>
</dbReference>
<dbReference type="GO" id="GO:0043565">
    <property type="term" value="F:sequence-specific DNA binding"/>
    <property type="evidence" value="ECO:0007669"/>
    <property type="project" value="TreeGrafter"/>
</dbReference>
<reference evidence="6 7" key="1">
    <citation type="submission" date="2019-04" db="EMBL/GenBank/DDBJ databases">
        <title>Phreatobacter aquaticus sp. nov.</title>
        <authorList>
            <person name="Choi A."/>
        </authorList>
    </citation>
    <scope>NUCLEOTIDE SEQUENCE [LARGE SCALE GENOMIC DNA]</scope>
    <source>
        <strain evidence="6 7">KCTC 52518</strain>
    </source>
</reference>
<dbReference type="PRINTS" id="PR00039">
    <property type="entry name" value="HTHLYSR"/>
</dbReference>
<protein>
    <submittedName>
        <fullName evidence="6">LysR family transcriptional regulator</fullName>
    </submittedName>
</protein>
<gene>
    <name evidence="6" type="ORF">E8M01_24570</name>
</gene>
<comment type="similarity">
    <text evidence="1">Belongs to the LysR transcriptional regulatory family.</text>
</comment>
<dbReference type="GO" id="GO:0006351">
    <property type="term" value="P:DNA-templated transcription"/>
    <property type="evidence" value="ECO:0007669"/>
    <property type="project" value="TreeGrafter"/>
</dbReference>
<keyword evidence="3" id="KW-0238">DNA-binding</keyword>
<dbReference type="PANTHER" id="PTHR30537:SF74">
    <property type="entry name" value="HTH-TYPE TRANSCRIPTIONAL REGULATOR TRPI"/>
    <property type="match status" value="1"/>
</dbReference>
<dbReference type="InterPro" id="IPR036388">
    <property type="entry name" value="WH-like_DNA-bd_sf"/>
</dbReference>
<feature type="domain" description="HTH lysR-type" evidence="5">
    <location>
        <begin position="5"/>
        <end position="62"/>
    </location>
</feature>
<dbReference type="SUPFAM" id="SSF53850">
    <property type="entry name" value="Periplasmic binding protein-like II"/>
    <property type="match status" value="1"/>
</dbReference>
<dbReference type="InterPro" id="IPR005119">
    <property type="entry name" value="LysR_subst-bd"/>
</dbReference>
<evidence type="ECO:0000256" key="3">
    <source>
        <dbReference type="ARBA" id="ARBA00023125"/>
    </source>
</evidence>
<dbReference type="SUPFAM" id="SSF46785">
    <property type="entry name" value="Winged helix' DNA-binding domain"/>
    <property type="match status" value="1"/>
</dbReference>
<dbReference type="EMBL" id="CP039690">
    <property type="protein sequence ID" value="QCI67130.1"/>
    <property type="molecule type" value="Genomic_DNA"/>
</dbReference>
<dbReference type="OrthoDB" id="9794694at2"/>
<dbReference type="PANTHER" id="PTHR30537">
    <property type="entry name" value="HTH-TYPE TRANSCRIPTIONAL REGULATOR"/>
    <property type="match status" value="1"/>
</dbReference>